<dbReference type="GO" id="GO:0006974">
    <property type="term" value="P:DNA damage response"/>
    <property type="evidence" value="ECO:0007669"/>
    <property type="project" value="InterPro"/>
</dbReference>
<dbReference type="InterPro" id="IPR038980">
    <property type="entry name" value="ATM_plant"/>
</dbReference>
<dbReference type="PANTHER" id="PTHR37079:SF4">
    <property type="entry name" value="SERINE_THREONINE-PROTEIN KINASE ATM"/>
    <property type="match status" value="1"/>
</dbReference>
<reference evidence="4" key="2">
    <citation type="submission" date="2020-06" db="EMBL/GenBank/DDBJ databases">
        <authorList>
            <person name="Sheffer M."/>
        </authorList>
    </citation>
    <scope>NUCLEOTIDE SEQUENCE</scope>
</reference>
<dbReference type="InterPro" id="IPR056802">
    <property type="entry name" value="ATR-like_M-HEAT"/>
</dbReference>
<comment type="caution">
    <text evidence="4">The sequence shown here is derived from an EMBL/GenBank/DDBJ whole genome shotgun (WGS) entry which is preliminary data.</text>
</comment>
<keyword evidence="2 4" id="KW-0418">Kinase</keyword>
<name>A0A8T0ETM4_ARGBR</name>
<dbReference type="Pfam" id="PF25030">
    <property type="entry name" value="M-HEAT_ATR"/>
    <property type="match status" value="1"/>
</dbReference>
<keyword evidence="5" id="KW-1185">Reference proteome</keyword>
<evidence type="ECO:0000256" key="1">
    <source>
        <dbReference type="ARBA" id="ARBA00012513"/>
    </source>
</evidence>
<dbReference type="AlphaFoldDB" id="A0A8T0ETM4"/>
<dbReference type="GO" id="GO:0004674">
    <property type="term" value="F:protein serine/threonine kinase activity"/>
    <property type="evidence" value="ECO:0007669"/>
    <property type="project" value="UniProtKB-EC"/>
</dbReference>
<evidence type="ECO:0000313" key="5">
    <source>
        <dbReference type="Proteomes" id="UP000807504"/>
    </source>
</evidence>
<accession>A0A8T0ETM4</accession>
<reference evidence="4" key="1">
    <citation type="journal article" date="2020" name="bioRxiv">
        <title>Chromosome-level reference genome of the European wasp spider Argiope bruennichi: a resource for studies on range expansion and evolutionary adaptation.</title>
        <authorList>
            <person name="Sheffer M.M."/>
            <person name="Hoppe A."/>
            <person name="Krehenwinkel H."/>
            <person name="Uhl G."/>
            <person name="Kuss A.W."/>
            <person name="Jensen L."/>
            <person name="Jensen C."/>
            <person name="Gillespie R.G."/>
            <person name="Hoff K.J."/>
            <person name="Prost S."/>
        </authorList>
    </citation>
    <scope>NUCLEOTIDE SEQUENCE</scope>
</reference>
<dbReference type="EC" id="2.7.11.1" evidence="1"/>
<proteinExistence type="predicted"/>
<dbReference type="Proteomes" id="UP000807504">
    <property type="component" value="Unassembled WGS sequence"/>
</dbReference>
<evidence type="ECO:0000259" key="3">
    <source>
        <dbReference type="Pfam" id="PF25030"/>
    </source>
</evidence>
<sequence>MRELFGTKTAYSFFIDYQTLRPNNAVKKYALPFFTCQNVRGLKSACQYTYKIESIQGLSLWLPETTGHSDWITNLVCTIIKNGLTKNNFYECLIPMCKKEVQFCEKILPYVVHSILLLSDEQTQSAISLGIDAFFSQFSQWLNKKNLKNNHASSPVTRIEFSKASVRAMLSVVNHIWLNPKQESKSERNVLKDFWLNISFLEVAQAAQYCSAYFTAILYTELWCDKMREKALRSEPSSDHSDSSGSLDCSPLSYIGSQERDKASLVYDILLDTYTKIGDSDAISGCEVVATDSEAIMKHSYLIEKKWDGLLKISDLNDSSLGILHALQKNHLNSVLQGYIQSLTHIQDETLMHNIREYQCEAAWRMGQWNFPVAEK</sequence>
<dbReference type="EMBL" id="JABXBU010002072">
    <property type="protein sequence ID" value="KAF8778751.1"/>
    <property type="molecule type" value="Genomic_DNA"/>
</dbReference>
<dbReference type="PANTHER" id="PTHR37079">
    <property type="entry name" value="SERINE/THREONINE-PROTEIN KINASE ATM"/>
    <property type="match status" value="1"/>
</dbReference>
<keyword evidence="2 4" id="KW-0808">Transferase</keyword>
<evidence type="ECO:0000256" key="2">
    <source>
        <dbReference type="ARBA" id="ARBA00022777"/>
    </source>
</evidence>
<gene>
    <name evidence="4" type="ORF">HNY73_015445</name>
</gene>
<protein>
    <recommendedName>
        <fullName evidence="1">non-specific serine/threonine protein kinase</fullName>
        <ecNumber evidence="1">2.7.11.1</ecNumber>
    </recommendedName>
</protein>
<feature type="domain" description="Serine/threonine-protein kinase ATR-like M-HEAT region" evidence="3">
    <location>
        <begin position="65"/>
        <end position="230"/>
    </location>
</feature>
<organism evidence="4 5">
    <name type="scientific">Argiope bruennichi</name>
    <name type="common">Wasp spider</name>
    <name type="synonym">Aranea bruennichi</name>
    <dbReference type="NCBI Taxonomy" id="94029"/>
    <lineage>
        <taxon>Eukaryota</taxon>
        <taxon>Metazoa</taxon>
        <taxon>Ecdysozoa</taxon>
        <taxon>Arthropoda</taxon>
        <taxon>Chelicerata</taxon>
        <taxon>Arachnida</taxon>
        <taxon>Araneae</taxon>
        <taxon>Araneomorphae</taxon>
        <taxon>Entelegynae</taxon>
        <taxon>Araneoidea</taxon>
        <taxon>Araneidae</taxon>
        <taxon>Argiope</taxon>
    </lineage>
</organism>
<evidence type="ECO:0000313" key="4">
    <source>
        <dbReference type="EMBL" id="KAF8778751.1"/>
    </source>
</evidence>